<dbReference type="GO" id="GO:0009306">
    <property type="term" value="P:protein secretion"/>
    <property type="evidence" value="ECO:0007669"/>
    <property type="project" value="InterPro"/>
</dbReference>
<comment type="caution">
    <text evidence="1">The sequence shown here is derived from an EMBL/GenBank/DDBJ whole genome shotgun (WGS) entry which is preliminary data.</text>
</comment>
<dbReference type="Proteomes" id="UP000542742">
    <property type="component" value="Unassembled WGS sequence"/>
</dbReference>
<evidence type="ECO:0008006" key="3">
    <source>
        <dbReference type="Google" id="ProtNLM"/>
    </source>
</evidence>
<dbReference type="AlphaFoldDB" id="A0A7W7CUS4"/>
<dbReference type="RefSeq" id="WP_184953447.1">
    <property type="nucleotide sequence ID" value="NZ_BOMC01000072.1"/>
</dbReference>
<organism evidence="1 2">
    <name type="scientific">Paractinoplanes abujensis</name>
    <dbReference type="NCBI Taxonomy" id="882441"/>
    <lineage>
        <taxon>Bacteria</taxon>
        <taxon>Bacillati</taxon>
        <taxon>Actinomycetota</taxon>
        <taxon>Actinomycetes</taxon>
        <taxon>Micromonosporales</taxon>
        <taxon>Micromonosporaceae</taxon>
        <taxon>Paractinoplanes</taxon>
    </lineage>
</organism>
<name>A0A7W7CUS4_9ACTN</name>
<keyword evidence="2" id="KW-1185">Reference proteome</keyword>
<dbReference type="Pfam" id="PF10824">
    <property type="entry name" value="T7SS_ESX_EspC"/>
    <property type="match status" value="1"/>
</dbReference>
<dbReference type="EMBL" id="JACHMF010000001">
    <property type="protein sequence ID" value="MBB4695042.1"/>
    <property type="molecule type" value="Genomic_DNA"/>
</dbReference>
<evidence type="ECO:0000313" key="1">
    <source>
        <dbReference type="EMBL" id="MBB4695042.1"/>
    </source>
</evidence>
<gene>
    <name evidence="1" type="ORF">BKA14_005190</name>
</gene>
<sequence>MSDHVEVRPAGLTAHAAAVTAIGDRTGQAARAGDAVRAGPESYGELCRMVPTVLGALQDTLVDGITTAAAALHDTAARLRTTAAEYENTDRRRAHQFDHLRGGR</sequence>
<dbReference type="InterPro" id="IPR022536">
    <property type="entry name" value="EspC"/>
</dbReference>
<proteinExistence type="predicted"/>
<evidence type="ECO:0000313" key="2">
    <source>
        <dbReference type="Proteomes" id="UP000542742"/>
    </source>
</evidence>
<accession>A0A7W7CUS4</accession>
<protein>
    <recommendedName>
        <fullName evidence="3">Excreted virulence factor EspC (Type VII ESX diderm)</fullName>
    </recommendedName>
</protein>
<reference evidence="1 2" key="1">
    <citation type="submission" date="2020-08" db="EMBL/GenBank/DDBJ databases">
        <title>Sequencing the genomes of 1000 actinobacteria strains.</title>
        <authorList>
            <person name="Klenk H.-P."/>
        </authorList>
    </citation>
    <scope>NUCLEOTIDE SEQUENCE [LARGE SCALE GENOMIC DNA]</scope>
    <source>
        <strain evidence="1 2">DSM 45518</strain>
    </source>
</reference>